<dbReference type="Gene3D" id="6.10.250.3150">
    <property type="match status" value="1"/>
</dbReference>
<keyword evidence="1 3" id="KW-0732">Signal</keyword>
<dbReference type="Gene3D" id="2.70.70.10">
    <property type="entry name" value="Glucose Permease (Domain IIA)"/>
    <property type="match status" value="1"/>
</dbReference>
<keyword evidence="5" id="KW-0378">Hydrolase</keyword>
<dbReference type="SUPFAM" id="SSF51261">
    <property type="entry name" value="Duplicated hybrid motif"/>
    <property type="match status" value="1"/>
</dbReference>
<proteinExistence type="predicted"/>
<dbReference type="InterPro" id="IPR016047">
    <property type="entry name" value="M23ase_b-sheet_dom"/>
</dbReference>
<name>A0ABV5F6Z8_9FLAO</name>
<dbReference type="RefSeq" id="WP_379859403.1">
    <property type="nucleotide sequence ID" value="NZ_JBHMFC010000001.1"/>
</dbReference>
<feature type="coiled-coil region" evidence="2">
    <location>
        <begin position="171"/>
        <end position="244"/>
    </location>
</feature>
<evidence type="ECO:0000256" key="3">
    <source>
        <dbReference type="SAM" id="SignalP"/>
    </source>
</evidence>
<dbReference type="InterPro" id="IPR011055">
    <property type="entry name" value="Dup_hybrid_motif"/>
</dbReference>
<feature type="domain" description="M23ase beta-sheet core" evidence="4">
    <location>
        <begin position="313"/>
        <end position="405"/>
    </location>
</feature>
<dbReference type="PANTHER" id="PTHR21666">
    <property type="entry name" value="PEPTIDASE-RELATED"/>
    <property type="match status" value="1"/>
</dbReference>
<comment type="caution">
    <text evidence="5">The sequence shown here is derived from an EMBL/GenBank/DDBJ whole genome shotgun (WGS) entry which is preliminary data.</text>
</comment>
<dbReference type="PANTHER" id="PTHR21666:SF289">
    <property type="entry name" value="L-ALA--D-GLU ENDOPEPTIDASE"/>
    <property type="match status" value="1"/>
</dbReference>
<evidence type="ECO:0000313" key="5">
    <source>
        <dbReference type="EMBL" id="MFB9055218.1"/>
    </source>
</evidence>
<dbReference type="Proteomes" id="UP001589585">
    <property type="component" value="Unassembled WGS sequence"/>
</dbReference>
<dbReference type="InterPro" id="IPR050570">
    <property type="entry name" value="Cell_wall_metabolism_enzyme"/>
</dbReference>
<feature type="signal peptide" evidence="3">
    <location>
        <begin position="1"/>
        <end position="25"/>
    </location>
</feature>
<feature type="chain" id="PRO_5045690431" evidence="3">
    <location>
        <begin position="26"/>
        <end position="412"/>
    </location>
</feature>
<dbReference type="EMBL" id="JBHMFC010000001">
    <property type="protein sequence ID" value="MFB9055218.1"/>
    <property type="molecule type" value="Genomic_DNA"/>
</dbReference>
<protein>
    <submittedName>
        <fullName evidence="5">Murein hydrolase activator EnvC family protein</fullName>
    </submittedName>
</protein>
<gene>
    <name evidence="5" type="ORF">ACFFU9_00540</name>
</gene>
<organism evidence="5 6">
    <name type="scientific">Mariniflexile ostreae</name>
    <dbReference type="NCBI Taxonomy" id="1520892"/>
    <lineage>
        <taxon>Bacteria</taxon>
        <taxon>Pseudomonadati</taxon>
        <taxon>Bacteroidota</taxon>
        <taxon>Flavobacteriia</taxon>
        <taxon>Flavobacteriales</taxon>
        <taxon>Flavobacteriaceae</taxon>
        <taxon>Mariniflexile</taxon>
    </lineage>
</organism>
<dbReference type="CDD" id="cd12797">
    <property type="entry name" value="M23_peptidase"/>
    <property type="match status" value="1"/>
</dbReference>
<feature type="coiled-coil region" evidence="2">
    <location>
        <begin position="23"/>
        <end position="120"/>
    </location>
</feature>
<sequence>MIRIKTIYKFLFLAVFLLSGTTVLSQSDKQQQLEERRQELRQEIRKINQLQTENKSKQKSQLSLIESFNYKISVLTNLIKVTNQQANLLTREINNNQKKITDLREELKRLKKNYAAMIVKSYKSKNEQSRIMFLLSSEDFKQAYKRMQYIKQYSDHQKQQGEEIKLKTLELQKINQDLLKQQDTKKKLIAENRETQNTLEAERKKHQEMVAFINKNLNIYASQIKTKQQEADKIDKEIDAIIRAEMAKSRKKTGTVASSSSSSTFSLTAEEKVLASNFTANKGKLPWPVEKGYVTVKYGTQPHPVNKSLTIKSNGVRIATEKGAKVRAVFNGEVTRVVVIKNANAIVMIRHGNYITAYKNLKSVSVKEGDKVGTKQEIGEVFTSPNNGETLLYFSVYKEIETQNPASWIYKM</sequence>
<dbReference type="GO" id="GO:0016787">
    <property type="term" value="F:hydrolase activity"/>
    <property type="evidence" value="ECO:0007669"/>
    <property type="project" value="UniProtKB-KW"/>
</dbReference>
<evidence type="ECO:0000313" key="6">
    <source>
        <dbReference type="Proteomes" id="UP001589585"/>
    </source>
</evidence>
<evidence type="ECO:0000259" key="4">
    <source>
        <dbReference type="Pfam" id="PF01551"/>
    </source>
</evidence>
<evidence type="ECO:0000256" key="1">
    <source>
        <dbReference type="ARBA" id="ARBA00022729"/>
    </source>
</evidence>
<dbReference type="Pfam" id="PF01551">
    <property type="entry name" value="Peptidase_M23"/>
    <property type="match status" value="1"/>
</dbReference>
<keyword evidence="2" id="KW-0175">Coiled coil</keyword>
<keyword evidence="6" id="KW-1185">Reference proteome</keyword>
<evidence type="ECO:0000256" key="2">
    <source>
        <dbReference type="SAM" id="Coils"/>
    </source>
</evidence>
<reference evidence="5 6" key="1">
    <citation type="submission" date="2024-09" db="EMBL/GenBank/DDBJ databases">
        <authorList>
            <person name="Sun Q."/>
            <person name="Mori K."/>
        </authorList>
    </citation>
    <scope>NUCLEOTIDE SEQUENCE [LARGE SCALE GENOMIC DNA]</scope>
    <source>
        <strain evidence="5 6">CECT 8622</strain>
    </source>
</reference>
<accession>A0ABV5F6Z8</accession>